<keyword evidence="2 5" id="KW-0812">Transmembrane</keyword>
<gene>
    <name evidence="6" type="ORF">SASPL_146455</name>
</gene>
<proteinExistence type="predicted"/>
<feature type="transmembrane region" description="Helical" evidence="5">
    <location>
        <begin position="151"/>
        <end position="170"/>
    </location>
</feature>
<evidence type="ECO:0000256" key="3">
    <source>
        <dbReference type="ARBA" id="ARBA00022989"/>
    </source>
</evidence>
<dbReference type="InterPro" id="IPR005178">
    <property type="entry name" value="Ostalpha/TMEM184C"/>
</dbReference>
<dbReference type="SMART" id="SM01417">
    <property type="entry name" value="Solute_trans_a"/>
    <property type="match status" value="1"/>
</dbReference>
<feature type="transmembrane region" description="Helical" evidence="5">
    <location>
        <begin position="176"/>
        <end position="201"/>
    </location>
</feature>
<evidence type="ECO:0000256" key="1">
    <source>
        <dbReference type="ARBA" id="ARBA00004141"/>
    </source>
</evidence>
<feature type="transmembrane region" description="Helical" evidence="5">
    <location>
        <begin position="48"/>
        <end position="66"/>
    </location>
</feature>
<comment type="caution">
    <text evidence="6">The sequence shown here is derived from an EMBL/GenBank/DDBJ whole genome shotgun (WGS) entry which is preliminary data.</text>
</comment>
<keyword evidence="7" id="KW-1185">Reference proteome</keyword>
<keyword evidence="3 5" id="KW-1133">Transmembrane helix</keyword>
<organism evidence="6">
    <name type="scientific">Salvia splendens</name>
    <name type="common">Scarlet sage</name>
    <dbReference type="NCBI Taxonomy" id="180675"/>
    <lineage>
        <taxon>Eukaryota</taxon>
        <taxon>Viridiplantae</taxon>
        <taxon>Streptophyta</taxon>
        <taxon>Embryophyta</taxon>
        <taxon>Tracheophyta</taxon>
        <taxon>Spermatophyta</taxon>
        <taxon>Magnoliopsida</taxon>
        <taxon>eudicotyledons</taxon>
        <taxon>Gunneridae</taxon>
        <taxon>Pentapetalae</taxon>
        <taxon>asterids</taxon>
        <taxon>lamiids</taxon>
        <taxon>Lamiales</taxon>
        <taxon>Lamiaceae</taxon>
        <taxon>Nepetoideae</taxon>
        <taxon>Mentheae</taxon>
        <taxon>Salviinae</taxon>
        <taxon>Salvia</taxon>
        <taxon>Salvia subgen. Calosphace</taxon>
        <taxon>core Calosphace</taxon>
    </lineage>
</organism>
<dbReference type="Proteomes" id="UP000298416">
    <property type="component" value="Unassembled WGS sequence"/>
</dbReference>
<dbReference type="EMBL" id="PNBA02000018">
    <property type="protein sequence ID" value="KAG6392242.1"/>
    <property type="molecule type" value="Genomic_DNA"/>
</dbReference>
<protein>
    <submittedName>
        <fullName evidence="6">Uncharacterized protein</fullName>
    </submittedName>
</protein>
<dbReference type="Pfam" id="PF03619">
    <property type="entry name" value="Solute_trans_a"/>
    <property type="match status" value="1"/>
</dbReference>
<feature type="transmembrane region" description="Helical" evidence="5">
    <location>
        <begin position="267"/>
        <end position="284"/>
    </location>
</feature>
<comment type="subcellular location">
    <subcellularLocation>
        <location evidence="1">Membrane</location>
        <topology evidence="1">Multi-pass membrane protein</topology>
    </subcellularLocation>
</comment>
<name>A0A8X8WC60_SALSN</name>
<feature type="transmembrane region" description="Helical" evidence="5">
    <location>
        <begin position="12"/>
        <end position="28"/>
    </location>
</feature>
<reference evidence="6" key="1">
    <citation type="submission" date="2018-01" db="EMBL/GenBank/DDBJ databases">
        <authorList>
            <person name="Mao J.F."/>
        </authorList>
    </citation>
    <scope>NUCLEOTIDE SEQUENCE</scope>
    <source>
        <strain evidence="6">Huo1</strain>
        <tissue evidence="6">Leaf</tissue>
    </source>
</reference>
<sequence length="304" mass="35135">MDFANMDRRQLTLAGAGFSVMLTLHYSFQLVSQHLFYWKNPKEQRSILIILLLPPVYAVTSFFGFIDRRGSKQFFMLLDSVKDCYGALAIATFLSLIYSYSSLSMSGDSVPDEMKGREIRLPFPMNLLLPGTTRLNQETLRRLKSWTWQFVIIRPVCSVLMMALQFIGVYPSWLSWVFTVVLHISILLAMYSLLVFYHVFAKELEPHEPLSKFICIKGIVFFGFWQVHVFTLPTDGVLLHILVAMGVLQSHHFWLETEHVGEAYQKVLVCLEMMFFAVLHQYAYHAAPYSGDVEAKLKLQKKHE</sequence>
<feature type="transmembrane region" description="Helical" evidence="5">
    <location>
        <begin position="237"/>
        <end position="255"/>
    </location>
</feature>
<keyword evidence="4 5" id="KW-0472">Membrane</keyword>
<evidence type="ECO:0000256" key="4">
    <source>
        <dbReference type="ARBA" id="ARBA00023136"/>
    </source>
</evidence>
<reference evidence="6" key="2">
    <citation type="submission" date="2020-08" db="EMBL/GenBank/DDBJ databases">
        <title>Plant Genome Project.</title>
        <authorList>
            <person name="Zhang R.-G."/>
        </authorList>
    </citation>
    <scope>NUCLEOTIDE SEQUENCE</scope>
    <source>
        <strain evidence="6">Huo1</strain>
        <tissue evidence="6">Leaf</tissue>
    </source>
</reference>
<dbReference type="GO" id="GO:0016020">
    <property type="term" value="C:membrane"/>
    <property type="evidence" value="ECO:0007669"/>
    <property type="project" value="UniProtKB-SubCell"/>
</dbReference>
<evidence type="ECO:0000313" key="7">
    <source>
        <dbReference type="Proteomes" id="UP000298416"/>
    </source>
</evidence>
<feature type="transmembrane region" description="Helical" evidence="5">
    <location>
        <begin position="213"/>
        <end position="231"/>
    </location>
</feature>
<dbReference type="AlphaFoldDB" id="A0A8X8WC60"/>
<evidence type="ECO:0000256" key="2">
    <source>
        <dbReference type="ARBA" id="ARBA00022692"/>
    </source>
</evidence>
<evidence type="ECO:0000256" key="5">
    <source>
        <dbReference type="SAM" id="Phobius"/>
    </source>
</evidence>
<dbReference type="PANTHER" id="PTHR23423">
    <property type="entry name" value="ORGANIC SOLUTE TRANSPORTER-RELATED"/>
    <property type="match status" value="1"/>
</dbReference>
<evidence type="ECO:0000313" key="6">
    <source>
        <dbReference type="EMBL" id="KAG6392242.1"/>
    </source>
</evidence>
<accession>A0A8X8WC60</accession>